<sequence>MFSCFCLIMVFCCEKRTTRFCGITCLMLHAINITIFALIALGVFFVYTKVNDPSPLIVLILIPSLTCCFIVSTCCLVHKYYKYEEGKLEDQKRRQREKEKKEEMEARKKEQAYKKEMEAVIDDYLESTKDFEDINPEVIKHAKKAQKLGPRQMPLPPYCSVGLSTDSDRHPADREKDTTTANSLMGATETSKMEEGKSKMEAAEHSKMGGKSEEAKVEEKSKMGEKSKVATTANSMMETNSKMEEGDKSKSSQQE</sequence>
<reference evidence="1" key="1">
    <citation type="submission" date="2023-11" db="EMBL/GenBank/DDBJ databases">
        <authorList>
            <person name="Poullet M."/>
        </authorList>
    </citation>
    <scope>NUCLEOTIDE SEQUENCE</scope>
    <source>
        <strain evidence="1">E1834</strain>
    </source>
</reference>
<organism evidence="1 2">
    <name type="scientific">Meloidogyne enterolobii</name>
    <name type="common">Root-knot nematode worm</name>
    <name type="synonym">Meloidogyne mayaguensis</name>
    <dbReference type="NCBI Taxonomy" id="390850"/>
    <lineage>
        <taxon>Eukaryota</taxon>
        <taxon>Metazoa</taxon>
        <taxon>Ecdysozoa</taxon>
        <taxon>Nematoda</taxon>
        <taxon>Chromadorea</taxon>
        <taxon>Rhabditida</taxon>
        <taxon>Tylenchina</taxon>
        <taxon>Tylenchomorpha</taxon>
        <taxon>Tylenchoidea</taxon>
        <taxon>Meloidogynidae</taxon>
        <taxon>Meloidogyninae</taxon>
        <taxon>Meloidogyne</taxon>
    </lineage>
</organism>
<dbReference type="Proteomes" id="UP001497535">
    <property type="component" value="Unassembled WGS sequence"/>
</dbReference>
<proteinExistence type="predicted"/>
<protein>
    <submittedName>
        <fullName evidence="1">Uncharacterized protein</fullName>
    </submittedName>
</protein>
<name>A0ACB1AT83_MELEN</name>
<keyword evidence="2" id="KW-1185">Reference proteome</keyword>
<evidence type="ECO:0000313" key="1">
    <source>
        <dbReference type="EMBL" id="CAK5103669.1"/>
    </source>
</evidence>
<dbReference type="EMBL" id="CAVMJV010000114">
    <property type="protein sequence ID" value="CAK5103669.1"/>
    <property type="molecule type" value="Genomic_DNA"/>
</dbReference>
<comment type="caution">
    <text evidence="1">The sequence shown here is derived from an EMBL/GenBank/DDBJ whole genome shotgun (WGS) entry which is preliminary data.</text>
</comment>
<evidence type="ECO:0000313" key="2">
    <source>
        <dbReference type="Proteomes" id="UP001497535"/>
    </source>
</evidence>
<accession>A0ACB1AT83</accession>
<gene>
    <name evidence="1" type="ORF">MENTE1834_LOCUS42809</name>
</gene>